<keyword evidence="2" id="KW-0813">Transport</keyword>
<feature type="transmembrane region" description="Helical" evidence="8">
    <location>
        <begin position="53"/>
        <end position="71"/>
    </location>
</feature>
<evidence type="ECO:0000256" key="8">
    <source>
        <dbReference type="SAM" id="Phobius"/>
    </source>
</evidence>
<evidence type="ECO:0000256" key="3">
    <source>
        <dbReference type="ARBA" id="ARBA00022475"/>
    </source>
</evidence>
<dbReference type="GO" id="GO:0015740">
    <property type="term" value="P:C4-dicarboxylate transport"/>
    <property type="evidence" value="ECO:0007669"/>
    <property type="project" value="TreeGrafter"/>
</dbReference>
<sequence>MRLNNAIRNSLERVNRLAEGLCCILLVLLVILTVAQVFLRYVMKAPVSWSEEVALLILVWFGMLAVAIGVYRHSHMMITVLWNYFPPPWKYGLNILVELLIIVFALNIALNAGLLINIVGDQTLSASEWPKAWLYIPLQVGGGLMFLNAAGNILLDHFPDRNITPSNFEM</sequence>
<dbReference type="Pfam" id="PF04290">
    <property type="entry name" value="DctQ"/>
    <property type="match status" value="1"/>
</dbReference>
<dbReference type="PANTHER" id="PTHR35011">
    <property type="entry name" value="2,3-DIKETO-L-GULONATE TRAP TRANSPORTER SMALL PERMEASE PROTEIN YIAM"/>
    <property type="match status" value="1"/>
</dbReference>
<dbReference type="GO" id="GO:0022857">
    <property type="term" value="F:transmembrane transporter activity"/>
    <property type="evidence" value="ECO:0007669"/>
    <property type="project" value="TreeGrafter"/>
</dbReference>
<dbReference type="InterPro" id="IPR055348">
    <property type="entry name" value="DctQ"/>
</dbReference>
<dbReference type="PANTHER" id="PTHR35011:SF11">
    <property type="entry name" value="TRAP TRANSPORTER SMALL PERMEASE PROTEIN"/>
    <property type="match status" value="1"/>
</dbReference>
<feature type="transmembrane region" description="Helical" evidence="8">
    <location>
        <begin position="132"/>
        <end position="155"/>
    </location>
</feature>
<reference evidence="10" key="1">
    <citation type="submission" date="2018-06" db="EMBL/GenBank/DDBJ databases">
        <authorList>
            <person name="Zhirakovskaya E."/>
        </authorList>
    </citation>
    <scope>NUCLEOTIDE SEQUENCE</scope>
</reference>
<evidence type="ECO:0000256" key="1">
    <source>
        <dbReference type="ARBA" id="ARBA00004429"/>
    </source>
</evidence>
<feature type="domain" description="Tripartite ATP-independent periplasmic transporters DctQ component" evidence="9">
    <location>
        <begin position="29"/>
        <end position="154"/>
    </location>
</feature>
<accession>A0A3B0RT14</accession>
<protein>
    <recommendedName>
        <fullName evidence="9">Tripartite ATP-independent periplasmic transporters DctQ component domain-containing protein</fullName>
    </recommendedName>
</protein>
<keyword evidence="4" id="KW-0997">Cell inner membrane</keyword>
<keyword evidence="6 8" id="KW-1133">Transmembrane helix</keyword>
<dbReference type="AlphaFoldDB" id="A0A3B0RT14"/>
<dbReference type="GO" id="GO:0005886">
    <property type="term" value="C:plasma membrane"/>
    <property type="evidence" value="ECO:0007669"/>
    <property type="project" value="UniProtKB-SubCell"/>
</dbReference>
<gene>
    <name evidence="10" type="ORF">MNBD_ALPHA02-2486</name>
</gene>
<organism evidence="10">
    <name type="scientific">hydrothermal vent metagenome</name>
    <dbReference type="NCBI Taxonomy" id="652676"/>
    <lineage>
        <taxon>unclassified sequences</taxon>
        <taxon>metagenomes</taxon>
        <taxon>ecological metagenomes</taxon>
    </lineage>
</organism>
<evidence type="ECO:0000256" key="7">
    <source>
        <dbReference type="ARBA" id="ARBA00023136"/>
    </source>
</evidence>
<evidence type="ECO:0000256" key="6">
    <source>
        <dbReference type="ARBA" id="ARBA00022989"/>
    </source>
</evidence>
<feature type="transmembrane region" description="Helical" evidence="8">
    <location>
        <begin position="91"/>
        <end position="120"/>
    </location>
</feature>
<dbReference type="InterPro" id="IPR007387">
    <property type="entry name" value="TRAP_DctQ"/>
</dbReference>
<evidence type="ECO:0000259" key="9">
    <source>
        <dbReference type="Pfam" id="PF04290"/>
    </source>
</evidence>
<evidence type="ECO:0000256" key="2">
    <source>
        <dbReference type="ARBA" id="ARBA00022448"/>
    </source>
</evidence>
<keyword evidence="7 8" id="KW-0472">Membrane</keyword>
<comment type="subcellular location">
    <subcellularLocation>
        <location evidence="1">Cell inner membrane</location>
        <topology evidence="1">Multi-pass membrane protein</topology>
    </subcellularLocation>
</comment>
<keyword evidence="5 8" id="KW-0812">Transmembrane</keyword>
<dbReference type="EMBL" id="UOED01000011">
    <property type="protein sequence ID" value="VAV86605.1"/>
    <property type="molecule type" value="Genomic_DNA"/>
</dbReference>
<proteinExistence type="predicted"/>
<evidence type="ECO:0000256" key="4">
    <source>
        <dbReference type="ARBA" id="ARBA00022519"/>
    </source>
</evidence>
<evidence type="ECO:0000313" key="10">
    <source>
        <dbReference type="EMBL" id="VAV86605.1"/>
    </source>
</evidence>
<keyword evidence="3" id="KW-1003">Cell membrane</keyword>
<feature type="transmembrane region" description="Helical" evidence="8">
    <location>
        <begin position="21"/>
        <end position="41"/>
    </location>
</feature>
<evidence type="ECO:0000256" key="5">
    <source>
        <dbReference type="ARBA" id="ARBA00022692"/>
    </source>
</evidence>
<name>A0A3B0RT14_9ZZZZ</name>